<dbReference type="InterPro" id="IPR011335">
    <property type="entry name" value="Restrct_endonuc-II-like"/>
</dbReference>
<dbReference type="GO" id="GO:0006304">
    <property type="term" value="P:DNA modification"/>
    <property type="evidence" value="ECO:0007669"/>
    <property type="project" value="InterPro"/>
</dbReference>
<dbReference type="GO" id="GO:0016787">
    <property type="term" value="F:hydrolase activity"/>
    <property type="evidence" value="ECO:0007669"/>
    <property type="project" value="UniProtKB-KW"/>
</dbReference>
<evidence type="ECO:0000259" key="7">
    <source>
        <dbReference type="SMART" id="SM00927"/>
    </source>
</evidence>
<keyword evidence="4" id="KW-0227">DNA damage</keyword>
<name>A0A3B1C5S4_9ZZZZ</name>
<evidence type="ECO:0000313" key="8">
    <source>
        <dbReference type="EMBL" id="VAX14055.1"/>
    </source>
</evidence>
<dbReference type="Pfam" id="PF02976">
    <property type="entry name" value="MutH"/>
    <property type="match status" value="1"/>
</dbReference>
<dbReference type="InterPro" id="IPR011337">
    <property type="entry name" value="DNA_rep_MutH/RE_typeII_Sau3AI"/>
</dbReference>
<dbReference type="AlphaFoldDB" id="A0A3B1C5S4"/>
<feature type="domain" description="DNA mismatch repair MutH/Type II restriction enzyme Sau3AI" evidence="7">
    <location>
        <begin position="61"/>
        <end position="159"/>
    </location>
</feature>
<dbReference type="GO" id="GO:0004519">
    <property type="term" value="F:endonuclease activity"/>
    <property type="evidence" value="ECO:0007669"/>
    <property type="project" value="UniProtKB-KW"/>
</dbReference>
<gene>
    <name evidence="8" type="ORF">MNBD_GAMMA24-1335</name>
</gene>
<keyword evidence="2" id="KW-0540">Nuclease</keyword>
<sequence>MTNSSIPFPAPPPQSEAELLARAQRLAGLTLAELAAISAQTLPASALSGKGWCGQLLEQFLGASAGSLPRPDFTHIGVELKTLPLNARGQPKESTYVCTVPLKDNRYLRWETSWVRLKLQRVLWLPLEADTRIPFAQRHIGTALLWSPNAEQEAMLKQDWEEHMDRICLGQLETISARDGEVLQIRPKAAHSKVLSPSCGSDGAPSQTLPRGFYLRSQFTRAILQQHYAVYT</sequence>
<dbReference type="Gene3D" id="3.40.600.10">
    <property type="entry name" value="DNA mismatch repair MutH/Restriction endonuclease, type II"/>
    <property type="match status" value="1"/>
</dbReference>
<accession>A0A3B1C5S4</accession>
<keyword evidence="6" id="KW-0234">DNA repair</keyword>
<dbReference type="EMBL" id="UOFZ01000154">
    <property type="protein sequence ID" value="VAX14055.1"/>
    <property type="molecule type" value="Genomic_DNA"/>
</dbReference>
<dbReference type="CDD" id="cd00583">
    <property type="entry name" value="MutH-like"/>
    <property type="match status" value="1"/>
</dbReference>
<evidence type="ECO:0000256" key="3">
    <source>
        <dbReference type="ARBA" id="ARBA00022759"/>
    </source>
</evidence>
<organism evidence="8">
    <name type="scientific">hydrothermal vent metagenome</name>
    <dbReference type="NCBI Taxonomy" id="652676"/>
    <lineage>
        <taxon>unclassified sequences</taxon>
        <taxon>metagenomes</taxon>
        <taxon>ecological metagenomes</taxon>
    </lineage>
</organism>
<dbReference type="NCBIfam" id="NF003458">
    <property type="entry name" value="PRK05070.1"/>
    <property type="match status" value="1"/>
</dbReference>
<dbReference type="GO" id="GO:0003677">
    <property type="term" value="F:DNA binding"/>
    <property type="evidence" value="ECO:0007669"/>
    <property type="project" value="InterPro"/>
</dbReference>
<protein>
    <submittedName>
        <fullName evidence="8">DNA mismatch repair endonuclease MutH</fullName>
    </submittedName>
</protein>
<dbReference type="SUPFAM" id="SSF52980">
    <property type="entry name" value="Restriction endonuclease-like"/>
    <property type="match status" value="1"/>
</dbReference>
<dbReference type="InterPro" id="IPR004230">
    <property type="entry name" value="DNA_mismatch_repair_MutH"/>
</dbReference>
<dbReference type="NCBIfam" id="TIGR02248">
    <property type="entry name" value="mutH_TIGR"/>
    <property type="match status" value="1"/>
</dbReference>
<dbReference type="GO" id="GO:0006281">
    <property type="term" value="P:DNA repair"/>
    <property type="evidence" value="ECO:0007669"/>
    <property type="project" value="UniProtKB-KW"/>
</dbReference>
<dbReference type="InterPro" id="IPR037057">
    <property type="entry name" value="DNA_rep_MutH/T2_RE_sf"/>
</dbReference>
<dbReference type="SMART" id="SM00927">
    <property type="entry name" value="MutH"/>
    <property type="match status" value="1"/>
</dbReference>
<keyword evidence="3 8" id="KW-0255">Endonuclease</keyword>
<evidence type="ECO:0000256" key="5">
    <source>
        <dbReference type="ARBA" id="ARBA00022801"/>
    </source>
</evidence>
<reference evidence="8" key="1">
    <citation type="submission" date="2018-06" db="EMBL/GenBank/DDBJ databases">
        <authorList>
            <person name="Zhirakovskaya E."/>
        </authorList>
    </citation>
    <scope>NUCLEOTIDE SEQUENCE</scope>
</reference>
<keyword evidence="1" id="KW-0963">Cytoplasm</keyword>
<dbReference type="HAMAP" id="MF_00759">
    <property type="entry name" value="MutH"/>
    <property type="match status" value="1"/>
</dbReference>
<proteinExistence type="inferred from homology"/>
<evidence type="ECO:0000256" key="2">
    <source>
        <dbReference type="ARBA" id="ARBA00022722"/>
    </source>
</evidence>
<keyword evidence="5" id="KW-0378">Hydrolase</keyword>
<evidence type="ECO:0000256" key="4">
    <source>
        <dbReference type="ARBA" id="ARBA00022763"/>
    </source>
</evidence>
<evidence type="ECO:0000256" key="6">
    <source>
        <dbReference type="ARBA" id="ARBA00023204"/>
    </source>
</evidence>
<evidence type="ECO:0000256" key="1">
    <source>
        <dbReference type="ARBA" id="ARBA00022490"/>
    </source>
</evidence>